<dbReference type="InterPro" id="IPR050189">
    <property type="entry name" value="MFS_Efflux_Transporters"/>
</dbReference>
<reference evidence="8" key="1">
    <citation type="submission" date="2016-08" db="EMBL/GenBank/DDBJ databases">
        <title>Complete genome of Cloacibacillus porcorum.</title>
        <authorList>
            <person name="Looft T."/>
            <person name="Bayles D.O."/>
            <person name="Alt D.P."/>
        </authorList>
    </citation>
    <scope>NUCLEOTIDE SEQUENCE [LARGE SCALE GENOMIC DNA]</scope>
    <source>
        <strain evidence="8">CL-84</strain>
    </source>
</reference>
<evidence type="ECO:0000256" key="6">
    <source>
        <dbReference type="SAM" id="Phobius"/>
    </source>
</evidence>
<dbReference type="Gene3D" id="1.20.1250.20">
    <property type="entry name" value="MFS general substrate transporter like domains"/>
    <property type="match status" value="1"/>
</dbReference>
<feature type="transmembrane region" description="Helical" evidence="6">
    <location>
        <begin position="153"/>
        <end position="172"/>
    </location>
</feature>
<proteinExistence type="predicted"/>
<dbReference type="InterPro" id="IPR020846">
    <property type="entry name" value="MFS_dom"/>
</dbReference>
<dbReference type="InterPro" id="IPR011701">
    <property type="entry name" value="MFS"/>
</dbReference>
<evidence type="ECO:0000256" key="3">
    <source>
        <dbReference type="ARBA" id="ARBA00022692"/>
    </source>
</evidence>
<gene>
    <name evidence="8" type="ORF">BED41_04915</name>
</gene>
<feature type="transmembrane region" description="Helical" evidence="6">
    <location>
        <begin position="361"/>
        <end position="384"/>
    </location>
</feature>
<dbReference type="STRING" id="1197717.BED41_04915"/>
<feature type="transmembrane region" description="Helical" evidence="6">
    <location>
        <begin position="234"/>
        <end position="256"/>
    </location>
</feature>
<evidence type="ECO:0000256" key="1">
    <source>
        <dbReference type="ARBA" id="ARBA00004651"/>
    </source>
</evidence>
<dbReference type="GO" id="GO:0005886">
    <property type="term" value="C:plasma membrane"/>
    <property type="evidence" value="ECO:0007669"/>
    <property type="project" value="UniProtKB-SubCell"/>
</dbReference>
<dbReference type="SUPFAM" id="SSF103473">
    <property type="entry name" value="MFS general substrate transporter"/>
    <property type="match status" value="1"/>
</dbReference>
<dbReference type="PROSITE" id="PS50850">
    <property type="entry name" value="MFS"/>
    <property type="match status" value="1"/>
</dbReference>
<keyword evidence="2" id="KW-1003">Cell membrane</keyword>
<evidence type="ECO:0000259" key="7">
    <source>
        <dbReference type="PROSITE" id="PS50850"/>
    </source>
</evidence>
<sequence length="431" mass="47156">MNHTFGGPFLFFVRVILMKKFDGITVYTTYALLIMSYFLSCLIRTSGGVVLPVVSSSIGLSSTAVGLISGMYFYGYTMSQPFCGKMCDDKGPLNVEMCGLVVFTCGLLLFSLSENAFMLCVARLLLGVGAGPTFCGLMVFQAKALPPHLFSKFMGFTIMFGHFGGVVSITPLGSAIDMLGYKNVHYILAIFSVIIIFMLYMMNRRLLFIKSEKEQVSRSSGVLRGFRIIFNSRPLLVVVIVWSLTMILQMNLIGLWGVSWISSACLLSQETARNCMSMGGIGVLAGACIIGCTGNKFSKSAAYLRGFYIIQIISLAALIIGVSYCWQWESLAALTFIIGMTLGIINVLCNIFLFKIVGGDLVGTVTGACNVILFLNVLLSQWFSGAFIQKWNETMIFSQVAAPSAFFALVVVLGIVIFYPIYNTSYKSLNE</sequence>
<protein>
    <recommendedName>
        <fullName evidence="7">Major facilitator superfamily (MFS) profile domain-containing protein</fullName>
    </recommendedName>
</protein>
<evidence type="ECO:0000256" key="4">
    <source>
        <dbReference type="ARBA" id="ARBA00022989"/>
    </source>
</evidence>
<dbReference type="Proteomes" id="UP000093044">
    <property type="component" value="Chromosome"/>
</dbReference>
<dbReference type="Pfam" id="PF07690">
    <property type="entry name" value="MFS_1"/>
    <property type="match status" value="1"/>
</dbReference>
<evidence type="ECO:0000313" key="9">
    <source>
        <dbReference type="Proteomes" id="UP000093044"/>
    </source>
</evidence>
<keyword evidence="4 6" id="KW-1133">Transmembrane helix</keyword>
<feature type="transmembrane region" description="Helical" evidence="6">
    <location>
        <begin position="332"/>
        <end position="354"/>
    </location>
</feature>
<evidence type="ECO:0000313" key="8">
    <source>
        <dbReference type="EMBL" id="ANZ44483.1"/>
    </source>
</evidence>
<evidence type="ECO:0000256" key="5">
    <source>
        <dbReference type="ARBA" id="ARBA00023136"/>
    </source>
</evidence>
<dbReference type="InterPro" id="IPR036259">
    <property type="entry name" value="MFS_trans_sf"/>
</dbReference>
<dbReference type="CDD" id="cd06174">
    <property type="entry name" value="MFS"/>
    <property type="match status" value="1"/>
</dbReference>
<feature type="transmembrane region" description="Helical" evidence="6">
    <location>
        <begin position="396"/>
        <end position="422"/>
    </location>
</feature>
<feature type="transmembrane region" description="Helical" evidence="6">
    <location>
        <begin position="306"/>
        <end position="326"/>
    </location>
</feature>
<dbReference type="EMBL" id="CP016757">
    <property type="protein sequence ID" value="ANZ44483.1"/>
    <property type="molecule type" value="Genomic_DNA"/>
</dbReference>
<feature type="transmembrane region" description="Helical" evidence="6">
    <location>
        <begin position="24"/>
        <end position="43"/>
    </location>
</feature>
<dbReference type="KEGG" id="cpor:BED41_04915"/>
<name>A0A1B2I3H5_9BACT</name>
<feature type="domain" description="Major facilitator superfamily (MFS) profile" evidence="7">
    <location>
        <begin position="24"/>
        <end position="426"/>
    </location>
</feature>
<dbReference type="AlphaFoldDB" id="A0A1B2I3H5"/>
<dbReference type="PANTHER" id="PTHR43124">
    <property type="entry name" value="PURINE EFFLUX PUMP PBUE"/>
    <property type="match status" value="1"/>
</dbReference>
<dbReference type="GO" id="GO:0022857">
    <property type="term" value="F:transmembrane transporter activity"/>
    <property type="evidence" value="ECO:0007669"/>
    <property type="project" value="InterPro"/>
</dbReference>
<accession>A0A1B2I3H5</accession>
<feature type="transmembrane region" description="Helical" evidence="6">
    <location>
        <begin position="184"/>
        <end position="203"/>
    </location>
</feature>
<dbReference type="PANTHER" id="PTHR43124:SF3">
    <property type="entry name" value="CHLORAMPHENICOL EFFLUX PUMP RV0191"/>
    <property type="match status" value="1"/>
</dbReference>
<keyword evidence="5 6" id="KW-0472">Membrane</keyword>
<feature type="transmembrane region" description="Helical" evidence="6">
    <location>
        <begin position="116"/>
        <end position="141"/>
    </location>
</feature>
<keyword evidence="3 6" id="KW-0812">Transmembrane</keyword>
<organism evidence="8 9">
    <name type="scientific">Cloacibacillus porcorum</name>
    <dbReference type="NCBI Taxonomy" id="1197717"/>
    <lineage>
        <taxon>Bacteria</taxon>
        <taxon>Thermotogati</taxon>
        <taxon>Synergistota</taxon>
        <taxon>Synergistia</taxon>
        <taxon>Synergistales</taxon>
        <taxon>Synergistaceae</taxon>
        <taxon>Cloacibacillus</taxon>
    </lineage>
</organism>
<feature type="transmembrane region" description="Helical" evidence="6">
    <location>
        <begin position="93"/>
        <end position="110"/>
    </location>
</feature>
<feature type="transmembrane region" description="Helical" evidence="6">
    <location>
        <begin position="49"/>
        <end position="73"/>
    </location>
</feature>
<evidence type="ECO:0000256" key="2">
    <source>
        <dbReference type="ARBA" id="ARBA00022475"/>
    </source>
</evidence>
<keyword evidence="9" id="KW-1185">Reference proteome</keyword>
<comment type="subcellular location">
    <subcellularLocation>
        <location evidence="1">Cell membrane</location>
        <topology evidence="1">Multi-pass membrane protein</topology>
    </subcellularLocation>
</comment>